<gene>
    <name evidence="1" type="ORF">ACOLOM_LOCUS1203</name>
</gene>
<organism evidence="1 2">
    <name type="scientific">Acaulospora colombiana</name>
    <dbReference type="NCBI Taxonomy" id="27376"/>
    <lineage>
        <taxon>Eukaryota</taxon>
        <taxon>Fungi</taxon>
        <taxon>Fungi incertae sedis</taxon>
        <taxon>Mucoromycota</taxon>
        <taxon>Glomeromycotina</taxon>
        <taxon>Glomeromycetes</taxon>
        <taxon>Diversisporales</taxon>
        <taxon>Acaulosporaceae</taxon>
        <taxon>Acaulospora</taxon>
    </lineage>
</organism>
<reference evidence="1" key="1">
    <citation type="submission" date="2021-06" db="EMBL/GenBank/DDBJ databases">
        <authorList>
            <person name="Kallberg Y."/>
            <person name="Tangrot J."/>
            <person name="Rosling A."/>
        </authorList>
    </citation>
    <scope>NUCLEOTIDE SEQUENCE</scope>
    <source>
        <strain evidence="1">CL356</strain>
    </source>
</reference>
<evidence type="ECO:0000313" key="2">
    <source>
        <dbReference type="Proteomes" id="UP000789525"/>
    </source>
</evidence>
<evidence type="ECO:0000313" key="1">
    <source>
        <dbReference type="EMBL" id="CAG8461855.1"/>
    </source>
</evidence>
<dbReference type="EMBL" id="CAJVPT010001398">
    <property type="protein sequence ID" value="CAG8461855.1"/>
    <property type="molecule type" value="Genomic_DNA"/>
</dbReference>
<accession>A0ACA9KA81</accession>
<sequence>MDNNEDGAGRLFPLLPPTIELSPQQSSEEDIYGSLVNHQNKSSDPQNINNNDSEMDTNDSEMDTNQSPQPHLLPIPFYPNYGTINSPITNQKISNNGFNSSNNSISNSNRNSLNSLSNSSGSQNVVDNLFTNFTNSSHNLNLNSKRSSNIIIPQTPSKRSSKSNSINVVHPIYNTNPDNFDNSTRDLESSSGRGNHNSTLQQNSPEDADPNKENGRKGICNRLGKRKFCCICCGIFVLISIVMIPIAIFVIAPAIAQNVVNGSQLQFDNVKLSNVTEENFVLSVSGRVTKTGPLKATISLPDGVNIYWEKTLIGHMSLDPIVTKPSVGANIQTAQTFTILNKTAFTLFSKYMLNGKEFTWRLDGGAKVNTLGLHLYGIRLSKYVTMGGMQGFQNVSIDQFNAPSVNPDGGISIEISSTLVNPSQIGIEVGDIFFDVIYRNQTVGQVSSTNFTLTPGSNKLLLDGRLIPQNTSAGLSAVGDLFSKFITGHDVPIGVLAKLVRPNNYTAPISWLQSAFLGTYLSVILPGMQHVSIIHGVTLNILDLEFNSTDQYTPLASSSLIVNFGIPFGFPLSMNNISEEITVFDGSIPLATLDVPYTTATGNTTTGIIHSNFSSIPFKIIPNSRTAFSKFARHLTTDSTVSLTLKGAANSLSTTPVGDIEIKGISFTVQTTLTGLNGLSTRPTVINSLKVIGGTSDHMLIQLEVTLFNPSNVKISMPNCSATFDLIFKNLKIGTAIMPNFTLNQGENLNTLVYAQFSPKTVEEVKVGRVLLDNFLSGNQSEVNIRGNANSTNIVPLQSAMEAINLDMQLPGLSSPKPIITKARFSIGLNTLFDKKSKATIDLFNPLDTQLSILRINASVYSAYNKTDKIFGDKEGGELIGVINQDLGNDEIVIGIGEEITTREMELDLKLGATAIKSLVESLKGELKIDVVAIIEIKVGDYLTEVDYYDTNFTFSIATLAQKQIPTEYGNNNS</sequence>
<comment type="caution">
    <text evidence="1">The sequence shown here is derived from an EMBL/GenBank/DDBJ whole genome shotgun (WGS) entry which is preliminary data.</text>
</comment>
<keyword evidence="2" id="KW-1185">Reference proteome</keyword>
<name>A0ACA9KA81_9GLOM</name>
<dbReference type="Proteomes" id="UP000789525">
    <property type="component" value="Unassembled WGS sequence"/>
</dbReference>
<protein>
    <submittedName>
        <fullName evidence="1">16709_t:CDS:1</fullName>
    </submittedName>
</protein>
<proteinExistence type="predicted"/>